<organism evidence="15 16">
    <name type="scientific">Rhodoferax potami</name>
    <dbReference type="NCBI Taxonomy" id="3068338"/>
    <lineage>
        <taxon>Bacteria</taxon>
        <taxon>Pseudomonadati</taxon>
        <taxon>Pseudomonadota</taxon>
        <taxon>Betaproteobacteria</taxon>
        <taxon>Burkholderiales</taxon>
        <taxon>Comamonadaceae</taxon>
        <taxon>Rhodoferax</taxon>
    </lineage>
</organism>
<comment type="catalytic activity">
    <reaction evidence="9">
        <text>ATP + H2O = ADP + phosphate + H(+)</text>
        <dbReference type="Rhea" id="RHEA:13065"/>
        <dbReference type="ChEBI" id="CHEBI:15377"/>
        <dbReference type="ChEBI" id="CHEBI:15378"/>
        <dbReference type="ChEBI" id="CHEBI:30616"/>
        <dbReference type="ChEBI" id="CHEBI:43474"/>
        <dbReference type="ChEBI" id="CHEBI:456216"/>
        <dbReference type="EC" id="5.6.2.4"/>
    </reaction>
</comment>
<keyword evidence="1 10" id="KW-0547">Nucleotide-binding</keyword>
<dbReference type="InterPro" id="IPR014017">
    <property type="entry name" value="DNA_helicase_UvrD-like_C"/>
</dbReference>
<evidence type="ECO:0000259" key="14">
    <source>
        <dbReference type="PROSITE" id="PS51217"/>
    </source>
</evidence>
<dbReference type="InterPro" id="IPR000212">
    <property type="entry name" value="DNA_helicase_UvrD/REP"/>
</dbReference>
<dbReference type="Gene3D" id="1.10.486.10">
    <property type="entry name" value="PCRA, domain 4"/>
    <property type="match status" value="1"/>
</dbReference>
<dbReference type="EC" id="5.6.2.4" evidence="7"/>
<evidence type="ECO:0000259" key="13">
    <source>
        <dbReference type="PROSITE" id="PS51198"/>
    </source>
</evidence>
<evidence type="ECO:0000256" key="5">
    <source>
        <dbReference type="ARBA" id="ARBA00023235"/>
    </source>
</evidence>
<dbReference type="Pfam" id="PF00580">
    <property type="entry name" value="UvrD-helicase"/>
    <property type="match status" value="1"/>
</dbReference>
<feature type="binding site" evidence="10">
    <location>
        <begin position="36"/>
        <end position="43"/>
    </location>
    <ligand>
        <name>ATP</name>
        <dbReference type="ChEBI" id="CHEBI:30616"/>
    </ligand>
</feature>
<protein>
    <recommendedName>
        <fullName evidence="7">DNA 3'-5' helicase</fullName>
        <ecNumber evidence="7">5.6.2.4</ecNumber>
    </recommendedName>
    <alternativeName>
        <fullName evidence="8">DNA 3'-5' helicase II</fullName>
    </alternativeName>
</protein>
<keyword evidence="11" id="KW-0175">Coiled coil</keyword>
<feature type="domain" description="UvrD-like helicase C-terminal" evidence="14">
    <location>
        <begin position="515"/>
        <end position="796"/>
    </location>
</feature>
<dbReference type="InterPro" id="IPR027417">
    <property type="entry name" value="P-loop_NTPase"/>
</dbReference>
<evidence type="ECO:0000256" key="7">
    <source>
        <dbReference type="ARBA" id="ARBA00034808"/>
    </source>
</evidence>
<evidence type="ECO:0000313" key="16">
    <source>
        <dbReference type="Proteomes" id="UP001321700"/>
    </source>
</evidence>
<evidence type="ECO:0000256" key="3">
    <source>
        <dbReference type="ARBA" id="ARBA00022806"/>
    </source>
</evidence>
<dbReference type="Proteomes" id="UP001321700">
    <property type="component" value="Unassembled WGS sequence"/>
</dbReference>
<evidence type="ECO:0000313" key="15">
    <source>
        <dbReference type="EMBL" id="MDT7520217.1"/>
    </source>
</evidence>
<feature type="region of interest" description="Disordered" evidence="12">
    <location>
        <begin position="521"/>
        <end position="545"/>
    </location>
</feature>
<evidence type="ECO:0000256" key="2">
    <source>
        <dbReference type="ARBA" id="ARBA00022801"/>
    </source>
</evidence>
<keyword evidence="3 10" id="KW-0347">Helicase</keyword>
<evidence type="ECO:0000256" key="4">
    <source>
        <dbReference type="ARBA" id="ARBA00022840"/>
    </source>
</evidence>
<feature type="coiled-coil region" evidence="11">
    <location>
        <begin position="845"/>
        <end position="872"/>
    </location>
</feature>
<dbReference type="SUPFAM" id="SSF52540">
    <property type="entry name" value="P-loop containing nucleoside triphosphate hydrolases"/>
    <property type="match status" value="1"/>
</dbReference>
<keyword evidence="5" id="KW-0413">Isomerase</keyword>
<evidence type="ECO:0000256" key="12">
    <source>
        <dbReference type="SAM" id="MobiDB-lite"/>
    </source>
</evidence>
<name>A0ABU3KSM8_9BURK</name>
<proteinExistence type="predicted"/>
<dbReference type="PROSITE" id="PS51198">
    <property type="entry name" value="UVRD_HELICASE_ATP_BIND"/>
    <property type="match status" value="1"/>
</dbReference>
<reference evidence="15 16" key="1">
    <citation type="submission" date="2023-08" db="EMBL/GenBank/DDBJ databases">
        <title>Rhodoferax potami sp. nov. and Rhodoferax mekongensis sp. nov., isolated from the Mekong River in Thailand.</title>
        <authorList>
            <person name="Kitikhun S."/>
            <person name="Charoenyingcharoen P."/>
            <person name="Siriarchawattana P."/>
            <person name="Likhitrattanapisal S."/>
            <person name="Nilsakha T."/>
            <person name="Chanpet A."/>
            <person name="Rattanawaree P."/>
            <person name="Ingsriswang S."/>
        </authorList>
    </citation>
    <scope>NUCLEOTIDE SEQUENCE [LARGE SCALE GENOMIC DNA]</scope>
    <source>
        <strain evidence="15 16">TBRC 17660</strain>
    </source>
</reference>
<evidence type="ECO:0000256" key="8">
    <source>
        <dbReference type="ARBA" id="ARBA00034923"/>
    </source>
</evidence>
<dbReference type="InterPro" id="IPR014016">
    <property type="entry name" value="UvrD-like_ATP-bd"/>
</dbReference>
<keyword evidence="2 10" id="KW-0378">Hydrolase</keyword>
<dbReference type="Pfam" id="PF13361">
    <property type="entry name" value="UvrD_C"/>
    <property type="match status" value="2"/>
</dbReference>
<evidence type="ECO:0000256" key="9">
    <source>
        <dbReference type="ARBA" id="ARBA00048988"/>
    </source>
</evidence>
<evidence type="ECO:0000256" key="1">
    <source>
        <dbReference type="ARBA" id="ARBA00022741"/>
    </source>
</evidence>
<dbReference type="PANTHER" id="PTHR11070">
    <property type="entry name" value="UVRD / RECB / PCRA DNA HELICASE FAMILY MEMBER"/>
    <property type="match status" value="1"/>
</dbReference>
<comment type="catalytic activity">
    <reaction evidence="6">
        <text>Couples ATP hydrolysis with the unwinding of duplex DNA by translocating in the 3'-5' direction.</text>
        <dbReference type="EC" id="5.6.2.4"/>
    </reaction>
</comment>
<gene>
    <name evidence="15" type="ORF">RAE19_16135</name>
</gene>
<evidence type="ECO:0000256" key="10">
    <source>
        <dbReference type="PROSITE-ProRule" id="PRU00560"/>
    </source>
</evidence>
<dbReference type="Gene3D" id="3.40.50.300">
    <property type="entry name" value="P-loop containing nucleotide triphosphate hydrolases"/>
    <property type="match status" value="3"/>
</dbReference>
<feature type="domain" description="UvrD-like helicase ATP-binding" evidence="13">
    <location>
        <begin position="15"/>
        <end position="475"/>
    </location>
</feature>
<dbReference type="PANTHER" id="PTHR11070:SF2">
    <property type="entry name" value="ATP-DEPENDENT DNA HELICASE SRS2"/>
    <property type="match status" value="1"/>
</dbReference>
<dbReference type="RefSeq" id="WP_313875834.1">
    <property type="nucleotide sequence ID" value="NZ_JAVBIK010000001.1"/>
</dbReference>
<evidence type="ECO:0000256" key="11">
    <source>
        <dbReference type="SAM" id="Coils"/>
    </source>
</evidence>
<keyword evidence="16" id="KW-1185">Reference proteome</keyword>
<accession>A0ABU3KSM8</accession>
<dbReference type="PROSITE" id="PS51217">
    <property type="entry name" value="UVRD_HELICASE_CTER"/>
    <property type="match status" value="1"/>
</dbReference>
<feature type="compositionally biased region" description="Basic and acidic residues" evidence="12">
    <location>
        <begin position="532"/>
        <end position="545"/>
    </location>
</feature>
<evidence type="ECO:0000256" key="6">
    <source>
        <dbReference type="ARBA" id="ARBA00034617"/>
    </source>
</evidence>
<comment type="caution">
    <text evidence="15">The sequence shown here is derived from an EMBL/GenBank/DDBJ whole genome shotgun (WGS) entry which is preliminary data.</text>
</comment>
<keyword evidence="4 10" id="KW-0067">ATP-binding</keyword>
<sequence length="1121" mass="122779">MTARMDAAYEINGCHVDRADFYAVACDPRRSVAVEACAGAGKTWMLVSRMVRALLDGAAPHEILAITFTKKAAGEMRERLQEWLRDFAQADDATLRRELQLRGVRTEITEAQLQTLRGLHAALLTTGRPVQVRTFHSWFAALLRSAPLGLLHQLGLPTSYELLENDAKAIAQVWRRFHTRIAQDQPARADYLEAVAVYGRHGTLKALEAAIHKRTEFALADAQGVVDASVVHFTVQFPAMAAWAHPDDRLQSEPVQALLWASAKALGGSTLKTCVEAGAVLEQALSAADTVGIYKALFTESGSPRKLSEKVVGIATVREAQALLADTRAALEQHLAWLHQQRMARLSRGLLQDYAALKRERGWIDMADLEQTALRLLSDETVSGWVQERLDARIKHLLIDEFQDTNPLQWQALFAWLEGYGGNGAKPGVFVVGDPKQSIYRFRRAEPQVFEAAKNFVRDGLQGDVLSCDHTRRNAQAIIQLVNTAMLGAQAAGEFSDYRAHTSESADTGAVLKLPRIGRAAKTAEGEEDASSEWRDSLSTPRHEAEDTIKTLECRQAAAWLAGQLVTQGGPWRPQDIMVLARRRERLGLMQQELAALGIPAQQPEKNELGDMPEVQDLVALLDVLVSPAHDLSLARVLKSPVFGATDADLVTLAVAHRRARSEARATDPEAAVPAWLAVLCQPLSPWPADSVLAAAAVQLQRWQNRVLTQPVHDALSAIYEEGAVLARYAAASPPVLRESVLANVRALLNAALQVDGGRYTTAYSLVRALRQEGNKAPVRADAAAVRLLTIHGAKGLEAPLVLMLDTDAESARPESMGILVDWPGEDAYPRKLVFMASESRPPACAAATLAIEQAARQREELNALYVALTRTRQTLVLSSVEPHREREGSWWKRLEALSTACTLPEPGVAAALPGETVGQGAEPKEVLLKVIPSLGLQRNVPVSPAHSARPAIHLVAKPAADATDSLESRVGQAMHRLLEWVPLQEGPQRSESRWSAAQRAQVARAFGLGPDDVARAERMAQGILAGEAAWAWQRPSVVWHANEVALAHAGRTLRLDRLVQHRATQAWWVLDFKSTATPQDQPDLCDQLREYRTALQLIQPGSQVHIAFLTPQGRLIELFD</sequence>
<dbReference type="EMBL" id="JAVBIK010000001">
    <property type="protein sequence ID" value="MDT7520217.1"/>
    <property type="molecule type" value="Genomic_DNA"/>
</dbReference>